<dbReference type="Proteomes" id="UP001162480">
    <property type="component" value="Chromosome 11"/>
</dbReference>
<evidence type="ECO:0000313" key="2">
    <source>
        <dbReference type="Proteomes" id="UP001162480"/>
    </source>
</evidence>
<protein>
    <submittedName>
        <fullName evidence="1">Uncharacterized protein</fullName>
    </submittedName>
</protein>
<gene>
    <name evidence="1" type="ORF">OCTVUL_1B028652</name>
</gene>
<dbReference type="AlphaFoldDB" id="A0AA36B9P6"/>
<name>A0AA36B9P6_OCTVU</name>
<dbReference type="EMBL" id="OX597824">
    <property type="protein sequence ID" value="CAI9730395.1"/>
    <property type="molecule type" value="Genomic_DNA"/>
</dbReference>
<reference evidence="1" key="1">
    <citation type="submission" date="2023-08" db="EMBL/GenBank/DDBJ databases">
        <authorList>
            <person name="Alioto T."/>
            <person name="Alioto T."/>
            <person name="Gomez Garrido J."/>
        </authorList>
    </citation>
    <scope>NUCLEOTIDE SEQUENCE</scope>
</reference>
<keyword evidence="2" id="KW-1185">Reference proteome</keyword>
<sequence>MVGARQSLLKRSPLRRRTWTGLSLMRLNRDSSVNITVRHCCTVHVLWARAQSSRLFRFWALYSYLNFSGIRDVENKMYPQCKLDCSKSSLVYPNDIC</sequence>
<proteinExistence type="predicted"/>
<organism evidence="1 2">
    <name type="scientific">Octopus vulgaris</name>
    <name type="common">Common octopus</name>
    <dbReference type="NCBI Taxonomy" id="6645"/>
    <lineage>
        <taxon>Eukaryota</taxon>
        <taxon>Metazoa</taxon>
        <taxon>Spiralia</taxon>
        <taxon>Lophotrochozoa</taxon>
        <taxon>Mollusca</taxon>
        <taxon>Cephalopoda</taxon>
        <taxon>Coleoidea</taxon>
        <taxon>Octopodiformes</taxon>
        <taxon>Octopoda</taxon>
        <taxon>Incirrata</taxon>
        <taxon>Octopodidae</taxon>
        <taxon>Octopus</taxon>
    </lineage>
</organism>
<evidence type="ECO:0000313" key="1">
    <source>
        <dbReference type="EMBL" id="CAI9730395.1"/>
    </source>
</evidence>
<accession>A0AA36B9P6</accession>